<dbReference type="EMBL" id="CP022129">
    <property type="protein sequence ID" value="ASF48848.1"/>
    <property type="molecule type" value="Genomic_DNA"/>
</dbReference>
<gene>
    <name evidence="1" type="ORF">CEK71_20010</name>
</gene>
<dbReference type="OrthoDB" id="2991334at2"/>
<evidence type="ECO:0000313" key="1">
    <source>
        <dbReference type="EMBL" id="ASF48848.1"/>
    </source>
</evidence>
<name>A0A1Z4C5S6_9GAMM</name>
<proteinExistence type="predicted"/>
<reference evidence="1 2" key="1">
    <citation type="submission" date="2017-06" db="EMBL/GenBank/DDBJ databases">
        <title>Genome Sequencing of the methanotroph Methylovulum psychrotolerants str. HV10-M2 isolated from a high-altitude environment.</title>
        <authorList>
            <person name="Mateos-Rivera A."/>
        </authorList>
    </citation>
    <scope>NUCLEOTIDE SEQUENCE [LARGE SCALE GENOMIC DNA]</scope>
    <source>
        <strain evidence="1 2">HV10_M2</strain>
    </source>
</reference>
<sequence length="383" mass="44355">MLDHCRHLITKWGEGTVILSPRDLKEEQLRKFSTELLKMNGKTLFDPQYYNPKANHKNLTQHVHWFEDFKTDMLSDINCIESQFKEIKSINDYSNTYAYIIPSVLCDNVDKIWIDIQDIFLEASARVFNDKDKYITIALKKEVLLDEFAIEKLVEISKDWAVDGFYIVPEGGYLIENTNWLANLAILVAGLKIQNKKVIIGYSNHQMLFLACSKADAIASGSFLNVRSFNAGKFNTSDEDSISRRSIWYYCPQALSEYRLRALDAAKKEGVLDDLKPYGTTNEYIKTLFSSTMPSTSGFNEKLAFRHYLSELKQQCKISTKGTFQDTLAHHQELLDNSLTFIQQLKKNHVRESGRSFENVIDYNYDALRILEREMGVLLKRKW</sequence>
<protein>
    <submittedName>
        <fullName evidence="1">Uncharacterized protein</fullName>
    </submittedName>
</protein>
<dbReference type="Proteomes" id="UP000197019">
    <property type="component" value="Chromosome"/>
</dbReference>
<dbReference type="KEGG" id="mpsy:CEK71_20010"/>
<keyword evidence="2" id="KW-1185">Reference proteome</keyword>
<evidence type="ECO:0000313" key="2">
    <source>
        <dbReference type="Proteomes" id="UP000197019"/>
    </source>
</evidence>
<organism evidence="1 2">
    <name type="scientific">Methylovulum psychrotolerans</name>
    <dbReference type="NCBI Taxonomy" id="1704499"/>
    <lineage>
        <taxon>Bacteria</taxon>
        <taxon>Pseudomonadati</taxon>
        <taxon>Pseudomonadota</taxon>
        <taxon>Gammaproteobacteria</taxon>
        <taxon>Methylococcales</taxon>
        <taxon>Methylococcaceae</taxon>
        <taxon>Methylovulum</taxon>
    </lineage>
</organism>
<dbReference type="AlphaFoldDB" id="A0A1Z4C5S6"/>
<accession>A0A1Z4C5S6</accession>